<organism evidence="2 3">
    <name type="scientific">Metabacillus niabensis</name>
    <dbReference type="NCBI Taxonomy" id="324854"/>
    <lineage>
        <taxon>Bacteria</taxon>
        <taxon>Bacillati</taxon>
        <taxon>Bacillota</taxon>
        <taxon>Bacilli</taxon>
        <taxon>Bacillales</taxon>
        <taxon>Bacillaceae</taxon>
        <taxon>Metabacillus</taxon>
    </lineage>
</organism>
<feature type="transmembrane region" description="Helical" evidence="1">
    <location>
        <begin position="73"/>
        <end position="91"/>
    </location>
</feature>
<keyword evidence="1" id="KW-0472">Membrane</keyword>
<accession>A0ABT9Z6S0</accession>
<dbReference type="RefSeq" id="WP_174880323.1">
    <property type="nucleotide sequence ID" value="NZ_CADEPK010000144.1"/>
</dbReference>
<protein>
    <submittedName>
        <fullName evidence="2">Uncharacterized protein</fullName>
    </submittedName>
</protein>
<gene>
    <name evidence="2" type="ORF">J2S02_004318</name>
</gene>
<name>A0ABT9Z6S0_9BACI</name>
<reference evidence="2 3" key="1">
    <citation type="submission" date="2023-07" db="EMBL/GenBank/DDBJ databases">
        <title>Genomic Encyclopedia of Type Strains, Phase IV (KMG-IV): sequencing the most valuable type-strain genomes for metagenomic binning, comparative biology and taxonomic classification.</title>
        <authorList>
            <person name="Goeker M."/>
        </authorList>
    </citation>
    <scope>NUCLEOTIDE SEQUENCE [LARGE SCALE GENOMIC DNA]</scope>
    <source>
        <strain evidence="2 3">DSM 17723</strain>
    </source>
</reference>
<dbReference type="Proteomes" id="UP001232245">
    <property type="component" value="Unassembled WGS sequence"/>
</dbReference>
<comment type="caution">
    <text evidence="2">The sequence shown here is derived from an EMBL/GenBank/DDBJ whole genome shotgun (WGS) entry which is preliminary data.</text>
</comment>
<proteinExistence type="predicted"/>
<keyword evidence="3" id="KW-1185">Reference proteome</keyword>
<sequence>MKLSKYVSFLLVLMCMFVGYQIVSMSHYHHSVSHGGLVGVENEISFTTVDHHQDEKKHPDYLGNLFIENLEQATAIVVLLSVLLSVLTLLIQKLFLKAVYYQSSYYSNHHCILT</sequence>
<evidence type="ECO:0000313" key="3">
    <source>
        <dbReference type="Proteomes" id="UP001232245"/>
    </source>
</evidence>
<evidence type="ECO:0000313" key="2">
    <source>
        <dbReference type="EMBL" id="MDQ0227954.1"/>
    </source>
</evidence>
<dbReference type="EMBL" id="JAUSTZ010000013">
    <property type="protein sequence ID" value="MDQ0227954.1"/>
    <property type="molecule type" value="Genomic_DNA"/>
</dbReference>
<evidence type="ECO:0000256" key="1">
    <source>
        <dbReference type="SAM" id="Phobius"/>
    </source>
</evidence>
<feature type="transmembrane region" description="Helical" evidence="1">
    <location>
        <begin position="7"/>
        <end position="23"/>
    </location>
</feature>
<keyword evidence="1" id="KW-1133">Transmembrane helix</keyword>
<keyword evidence="1" id="KW-0812">Transmembrane</keyword>